<dbReference type="InterPro" id="IPR019931">
    <property type="entry name" value="LPXTG_anchor"/>
</dbReference>
<feature type="compositionally biased region" description="Basic and acidic residues" evidence="5">
    <location>
        <begin position="433"/>
        <end position="447"/>
    </location>
</feature>
<keyword evidence="6" id="KW-0472">Membrane</keyword>
<keyword evidence="10" id="KW-1185">Reference proteome</keyword>
<keyword evidence="6" id="KW-0812">Transmembrane</keyword>
<keyword evidence="2" id="KW-0964">Secreted</keyword>
<evidence type="ECO:0000256" key="2">
    <source>
        <dbReference type="ARBA" id="ARBA00022525"/>
    </source>
</evidence>
<feature type="compositionally biased region" description="Basic and acidic residues" evidence="5">
    <location>
        <begin position="590"/>
        <end position="609"/>
    </location>
</feature>
<dbReference type="Pfam" id="PF00746">
    <property type="entry name" value="Gram_pos_anchor"/>
    <property type="match status" value="1"/>
</dbReference>
<dbReference type="Proteomes" id="UP001242513">
    <property type="component" value="Chromosome"/>
</dbReference>
<reference evidence="8 10" key="1">
    <citation type="submission" date="2016-10" db="EMBL/GenBank/DDBJ databases">
        <authorList>
            <person name="Varghese N."/>
            <person name="Submissions S."/>
        </authorList>
    </citation>
    <scope>NUCLEOTIDE SEQUENCE [LARGE SCALE GENOMIC DNA]</scope>
    <source>
        <strain evidence="8 10">ATCC 43761</strain>
    </source>
</reference>
<feature type="compositionally biased region" description="Low complexity" evidence="5">
    <location>
        <begin position="692"/>
        <end position="708"/>
    </location>
</feature>
<keyword evidence="1" id="KW-0134">Cell wall</keyword>
<feature type="compositionally biased region" description="Low complexity" evidence="5">
    <location>
        <begin position="621"/>
        <end position="647"/>
    </location>
</feature>
<evidence type="ECO:0000313" key="8">
    <source>
        <dbReference type="EMBL" id="SDA48524.1"/>
    </source>
</evidence>
<dbReference type="AlphaFoldDB" id="A0AAX3UFI3"/>
<feature type="compositionally biased region" description="Basic and acidic residues" evidence="5">
    <location>
        <begin position="655"/>
        <end position="679"/>
    </location>
</feature>
<dbReference type="EMBL" id="CP123735">
    <property type="protein sequence ID" value="WGO86401.1"/>
    <property type="molecule type" value="Genomic_DNA"/>
</dbReference>
<dbReference type="RefSeq" id="WP_025084156.1">
    <property type="nucleotide sequence ID" value="NZ_CP123735.1"/>
</dbReference>
<feature type="region of interest" description="Disordered" evidence="5">
    <location>
        <begin position="552"/>
        <end position="726"/>
    </location>
</feature>
<accession>A0AAX3UFI3</accession>
<evidence type="ECO:0000256" key="4">
    <source>
        <dbReference type="ARBA" id="ARBA00023088"/>
    </source>
</evidence>
<gene>
    <name evidence="9" type="ORF">QEJ78_02725</name>
    <name evidence="8" type="ORF">SAMN02983011_00844</name>
</gene>
<evidence type="ECO:0000256" key="1">
    <source>
        <dbReference type="ARBA" id="ARBA00022512"/>
    </source>
</evidence>
<evidence type="ECO:0000259" key="7">
    <source>
        <dbReference type="PROSITE" id="PS50847"/>
    </source>
</evidence>
<feature type="transmembrane region" description="Helical" evidence="6">
    <location>
        <begin position="771"/>
        <end position="791"/>
    </location>
</feature>
<keyword evidence="6" id="KW-1133">Transmembrane helix</keyword>
<organism evidence="9 11">
    <name type="scientific">Lactobacillus kefiranofaciens</name>
    <dbReference type="NCBI Taxonomy" id="267818"/>
    <lineage>
        <taxon>Bacteria</taxon>
        <taxon>Bacillati</taxon>
        <taxon>Bacillota</taxon>
        <taxon>Bacilli</taxon>
        <taxon>Lactobacillales</taxon>
        <taxon>Lactobacillaceae</taxon>
        <taxon>Lactobacillus</taxon>
    </lineage>
</organism>
<evidence type="ECO:0000313" key="9">
    <source>
        <dbReference type="EMBL" id="WGO86401.1"/>
    </source>
</evidence>
<dbReference type="Gene3D" id="2.60.40.4300">
    <property type="match status" value="3"/>
</dbReference>
<evidence type="ECO:0000256" key="6">
    <source>
        <dbReference type="SAM" id="Phobius"/>
    </source>
</evidence>
<feature type="domain" description="Gram-positive cocci surface proteins LPxTG" evidence="7">
    <location>
        <begin position="760"/>
        <end position="797"/>
    </location>
</feature>
<protein>
    <submittedName>
        <fullName evidence="9">LPXTG cell wall anchor domain-containing protein</fullName>
    </submittedName>
    <submittedName>
        <fullName evidence="8">LPXTG-motif cell wall anchor domain-containing protein</fullName>
    </submittedName>
</protein>
<evidence type="ECO:0000313" key="10">
    <source>
        <dbReference type="Proteomes" id="UP000181860"/>
    </source>
</evidence>
<reference evidence="9" key="2">
    <citation type="journal article" date="2022" name="Food Funct.">
        <title>Lactobacillus kefiranofaciens ZW18 from Kefir enhances the anti-tumor effect of anti-programmed cell death 1 (PD-1) immunotherapy by modulating the gut microbiota.</title>
        <authorList>
            <person name="Zhao J."/>
            <person name="Wang Y."/>
            <person name="Wang J."/>
            <person name="Lv M."/>
            <person name="Zhou C."/>
            <person name="Jia L."/>
            <person name="Geng W."/>
        </authorList>
    </citation>
    <scope>NUCLEOTIDE SEQUENCE</scope>
    <source>
        <strain evidence="9">ZW18</strain>
    </source>
</reference>
<evidence type="ECO:0000313" key="11">
    <source>
        <dbReference type="Proteomes" id="UP001242513"/>
    </source>
</evidence>
<reference evidence="9" key="3">
    <citation type="submission" date="2023-04" db="EMBL/GenBank/DDBJ databases">
        <authorList>
            <person name="Wang Y."/>
        </authorList>
    </citation>
    <scope>NUCLEOTIDE SEQUENCE</scope>
    <source>
        <strain evidence="9">ZW18</strain>
    </source>
</reference>
<dbReference type="InterPro" id="IPR041495">
    <property type="entry name" value="Mub_B2"/>
</dbReference>
<name>A0AAX3UFI3_9LACO</name>
<sequence>MTKAITRTINYVGNGLNIPSVKKEIQFVASGVLDKVTGQWVTVDKSGKITGIASGMVWTVKGGNNDEGSFAKVIGPKTNGYHITGISTSNEVATDVDSTTGTVAGKTINHSNGDILITINYAKNPDTPKPVVDQRSIVVTVHDIKNNQDVSGYTKDSGNENVGTKFSYDTKGNIDKLTSAGYKVLNPEIKIPTTISKGNQHLVIYVDHNVISVTPDKPGNGLKHDDLQKTVTETVKYVVNGDQSKAPSDKMASLHFNGTAYYDSVTKKWTDASGNELKDQTKNIIWTAQDGNQFDTVISPIVSGYHVTNVSDNYNDGNGNVKAIKNIDQTSQDFTAIVTYDKDAEPTKNQGSLIVTVHDITDNKDLDKYGKNSGTQDVGTKFSYDKDGNIKTLTEKGYEVLNPDVTIPTEITKGNHTVTILVKHTTTTVTPEKPGKPGEPIDPKYPDGPKYPMGTDLKNLKETATQIVHYLGAGDKTPADKTQTFDFTKKITFDNVTGKIIADTDWNVTSHTFGNENTLVVNGYHADKRTAGGTTVSPDDLKKEVTVTYTPNGKIIPIDPDGKQIPDAPTPMYPTDSDDPTEVVANEPVPEIKDMTPEKDKVTPQDPTKDTPVIYTKDKNPVVPNTPTVPTVIPDASKTTTPESPKTPKTPTPEKPTEPDKPDKPAVPDKPTKSKEPDVPKTTTIKHHKQQQKQNNNTPKPTSNKPANWSSNNAPHGQNGDWNNNVLPHGEHIDSNGNIIGPNGQVIGYIDKNGQAHYTLPQTGDDQRTDAAAFILGGAAVAMSMIGLAGVKKRKED</sequence>
<dbReference type="PROSITE" id="PS50847">
    <property type="entry name" value="GRAM_POS_ANCHORING"/>
    <property type="match status" value="1"/>
</dbReference>
<proteinExistence type="predicted"/>
<evidence type="ECO:0000256" key="3">
    <source>
        <dbReference type="ARBA" id="ARBA00022729"/>
    </source>
</evidence>
<dbReference type="EMBL" id="FMXC01000006">
    <property type="protein sequence ID" value="SDA48524.1"/>
    <property type="molecule type" value="Genomic_DNA"/>
</dbReference>
<dbReference type="Proteomes" id="UP000181860">
    <property type="component" value="Unassembled WGS sequence"/>
</dbReference>
<evidence type="ECO:0000256" key="5">
    <source>
        <dbReference type="SAM" id="MobiDB-lite"/>
    </source>
</evidence>
<dbReference type="NCBIfam" id="TIGR01167">
    <property type="entry name" value="LPXTG_anchor"/>
    <property type="match status" value="1"/>
</dbReference>
<dbReference type="Pfam" id="PF17966">
    <property type="entry name" value="Muc_B2"/>
    <property type="match status" value="3"/>
</dbReference>
<keyword evidence="3" id="KW-0732">Signal</keyword>
<keyword evidence="4" id="KW-0572">Peptidoglycan-anchor</keyword>
<feature type="compositionally biased region" description="Polar residues" evidence="5">
    <location>
        <begin position="709"/>
        <end position="726"/>
    </location>
</feature>
<feature type="region of interest" description="Disordered" evidence="5">
    <location>
        <begin position="427"/>
        <end position="447"/>
    </location>
</feature>